<dbReference type="InterPro" id="IPR009091">
    <property type="entry name" value="RCC1/BLIP-II"/>
</dbReference>
<dbReference type="EMBL" id="CP054051">
    <property type="protein sequence ID" value="QKJ28114.1"/>
    <property type="molecule type" value="Genomic_DNA"/>
</dbReference>
<feature type="compositionally biased region" description="Polar residues" evidence="1">
    <location>
        <begin position="383"/>
        <end position="395"/>
    </location>
</feature>
<organism evidence="2 3">
    <name type="scientific">Aliarcobacter cibarius</name>
    <dbReference type="NCBI Taxonomy" id="255507"/>
    <lineage>
        <taxon>Bacteria</taxon>
        <taxon>Pseudomonadati</taxon>
        <taxon>Campylobacterota</taxon>
        <taxon>Epsilonproteobacteria</taxon>
        <taxon>Campylobacterales</taxon>
        <taxon>Arcobacteraceae</taxon>
        <taxon>Aliarcobacter</taxon>
    </lineage>
</organism>
<protein>
    <submittedName>
        <fullName evidence="2">Uncharacterized protein</fullName>
    </submittedName>
</protein>
<gene>
    <name evidence="2" type="ORF">ACBT_2234</name>
</gene>
<evidence type="ECO:0000313" key="2">
    <source>
        <dbReference type="EMBL" id="QKJ28114.1"/>
    </source>
</evidence>
<accession>A0A7L5JSB7</accession>
<dbReference type="Gene3D" id="2.130.10.30">
    <property type="entry name" value="Regulator of chromosome condensation 1/beta-lactamase-inhibitor protein II"/>
    <property type="match status" value="1"/>
</dbReference>
<evidence type="ECO:0000313" key="3">
    <source>
        <dbReference type="Proteomes" id="UP000509513"/>
    </source>
</evidence>
<dbReference type="RefSeq" id="WP_024774354.1">
    <property type="nucleotide sequence ID" value="NZ_CP054051.1"/>
</dbReference>
<feature type="region of interest" description="Disordered" evidence="1">
    <location>
        <begin position="382"/>
        <end position="403"/>
    </location>
</feature>
<proteinExistence type="predicted"/>
<dbReference type="SUPFAM" id="SSF50985">
    <property type="entry name" value="RCC1/BLIP-II"/>
    <property type="match status" value="1"/>
</dbReference>
<evidence type="ECO:0000256" key="1">
    <source>
        <dbReference type="SAM" id="MobiDB-lite"/>
    </source>
</evidence>
<sequence>MKILLVFYFSIFSINLFADNYIDSITLTKIKKLVQKEEEIALAYKEYLLKNGKLPLTNGAIDIKLLDLPKGFDTINPFGKQITLNIDNNSTPTNKKDDKHRIDGFKSTDPILKSNLYDYYYSNKYRINTKSPLSINNSDVEIILSSKEKFIYENSSNDSTLNKITTTAPNNLAKTPKNKYYLDNKGVLHWYDSNGNYKFSYDKELLLDESVSLLNTDGTVNSTYKDLVKDIEFAGMTILHKKDGVAQEYININMGNIIKVNQQERDIGKTVILFNRRAGGMIVNGDIYAWGNNGNAITGIDAKMTLSGKTSNGIYPLITVPILHKAKIYETVKIGTTDKLKYYMENYYSSPKRPKFIDLFAGVYTGTCGITTKGELYCGGTTGNQRDNNSTTQGDYTDVDKTSTGDGARKGELLYRSTYFDGSAGKKLKKHFANNQIWHFLGEDGRIYIWGSNTSGFGALGTPQNKTLTNYQAIPNLYNIIDMTYLTTFGFRRIGALSSSGEVYIWGVEDNNGSTTDTIYGNCTKTWKNTKNVSINYDMCAPIKITIENSNLSTIPNFKYIRGGIDAFIAKDDAGVYYRIRQEKSKKIEVDDIRSLIPQKWGYNSVDDREIISADISRTVNDLTNLVKISNGIVWINSKNELKGDIFIAVNQNDEYFLDSIKKIKWKQIKVIDENNGMCGIDINNQMYCWGNQSYYRVAGSNQRYKVASTYFIPVFNTNLYDLSKDFMVAEARDDYITPISSKEWQTTIVTQEGITHSDAFFIKYPTYIGGFNYEFEFK</sequence>
<dbReference type="Proteomes" id="UP000509513">
    <property type="component" value="Chromosome"/>
</dbReference>
<reference evidence="2 3" key="1">
    <citation type="submission" date="2020-05" db="EMBL/GenBank/DDBJ databases">
        <title>Complete genome sequencing of Campylobacter and Arcobacter type strains.</title>
        <authorList>
            <person name="Miller W.G."/>
            <person name="Yee E."/>
        </authorList>
    </citation>
    <scope>NUCLEOTIDE SEQUENCE [LARGE SCALE GENOMIC DNA]</scope>
    <source>
        <strain evidence="2 3">LMG 21996</strain>
    </source>
</reference>
<dbReference type="AlphaFoldDB" id="A0A7L5JSB7"/>
<name>A0A7L5JSB7_9BACT</name>
<dbReference type="KEGG" id="acib:ACBT_2234"/>